<dbReference type="RefSeq" id="WP_343072813.1">
    <property type="nucleotide sequence ID" value="NZ_BAAALO010000067.1"/>
</dbReference>
<protein>
    <submittedName>
        <fullName evidence="7">LemA protein</fullName>
    </submittedName>
</protein>
<dbReference type="Pfam" id="PF04011">
    <property type="entry name" value="LemA"/>
    <property type="match status" value="1"/>
</dbReference>
<evidence type="ECO:0000256" key="2">
    <source>
        <dbReference type="ARBA" id="ARBA00008854"/>
    </source>
</evidence>
<gene>
    <name evidence="7" type="ORF">BJ992_004691</name>
</gene>
<comment type="caution">
    <text evidence="7">The sequence shown here is derived from an EMBL/GenBank/DDBJ whole genome shotgun (WGS) entry which is preliminary data.</text>
</comment>
<evidence type="ECO:0000256" key="4">
    <source>
        <dbReference type="ARBA" id="ARBA00022989"/>
    </source>
</evidence>
<dbReference type="AlphaFoldDB" id="A0A7X0IHC2"/>
<dbReference type="Proteomes" id="UP000555564">
    <property type="component" value="Unassembled WGS sequence"/>
</dbReference>
<keyword evidence="3 6" id="KW-0812">Transmembrane</keyword>
<dbReference type="EMBL" id="JACHIU010000001">
    <property type="protein sequence ID" value="MBB6475260.1"/>
    <property type="molecule type" value="Genomic_DNA"/>
</dbReference>
<organism evidence="7 8">
    <name type="scientific">Sphaerisporangium rubeum</name>
    <dbReference type="NCBI Taxonomy" id="321317"/>
    <lineage>
        <taxon>Bacteria</taxon>
        <taxon>Bacillati</taxon>
        <taxon>Actinomycetota</taxon>
        <taxon>Actinomycetes</taxon>
        <taxon>Streptosporangiales</taxon>
        <taxon>Streptosporangiaceae</taxon>
        <taxon>Sphaerisporangium</taxon>
    </lineage>
</organism>
<evidence type="ECO:0000256" key="1">
    <source>
        <dbReference type="ARBA" id="ARBA00004167"/>
    </source>
</evidence>
<evidence type="ECO:0000313" key="7">
    <source>
        <dbReference type="EMBL" id="MBB6475260.1"/>
    </source>
</evidence>
<name>A0A7X0IHC2_9ACTN</name>
<dbReference type="PANTHER" id="PTHR34478:SF2">
    <property type="entry name" value="MEMBRANE PROTEIN"/>
    <property type="match status" value="1"/>
</dbReference>
<evidence type="ECO:0000313" key="8">
    <source>
        <dbReference type="Proteomes" id="UP000555564"/>
    </source>
</evidence>
<dbReference type="Gene3D" id="1.20.1440.20">
    <property type="entry name" value="LemA-like domain"/>
    <property type="match status" value="1"/>
</dbReference>
<reference evidence="7 8" key="1">
    <citation type="submission" date="2020-08" db="EMBL/GenBank/DDBJ databases">
        <title>Sequencing the genomes of 1000 actinobacteria strains.</title>
        <authorList>
            <person name="Klenk H.-P."/>
        </authorList>
    </citation>
    <scope>NUCLEOTIDE SEQUENCE [LARGE SCALE GENOMIC DNA]</scope>
    <source>
        <strain evidence="7 8">DSM 44936</strain>
    </source>
</reference>
<evidence type="ECO:0000256" key="3">
    <source>
        <dbReference type="ARBA" id="ARBA00022692"/>
    </source>
</evidence>
<dbReference type="SUPFAM" id="SSF140478">
    <property type="entry name" value="LemA-like"/>
    <property type="match status" value="1"/>
</dbReference>
<keyword evidence="5 6" id="KW-0472">Membrane</keyword>
<feature type="transmembrane region" description="Helical" evidence="6">
    <location>
        <begin position="6"/>
        <end position="25"/>
    </location>
</feature>
<keyword evidence="8" id="KW-1185">Reference proteome</keyword>
<dbReference type="PANTHER" id="PTHR34478">
    <property type="entry name" value="PROTEIN LEMA"/>
    <property type="match status" value="1"/>
</dbReference>
<evidence type="ECO:0000256" key="6">
    <source>
        <dbReference type="SAM" id="Phobius"/>
    </source>
</evidence>
<comment type="similarity">
    <text evidence="2">Belongs to the LemA family.</text>
</comment>
<comment type="subcellular location">
    <subcellularLocation>
        <location evidence="1">Membrane</location>
        <topology evidence="1">Single-pass membrane protein</topology>
    </subcellularLocation>
</comment>
<proteinExistence type="inferred from homology"/>
<sequence>MIFLVVVGVVALLVILFVLFTVTTYNSLVRRRGAVDNAWAQIDVQLKRRHDLIPNLVETVKGYAAHERQTLEAVVAARQQAVAAQGPQDQAAAENMLSGALKSLFAVSESYPGLKADQNFLALQDELATSENRIAYARQYYNDSVLTYNNGIQTVPANIVAGMTGFTPRAYFEAPGQERGPVQVRF</sequence>
<keyword evidence="4 6" id="KW-1133">Transmembrane helix</keyword>
<dbReference type="GO" id="GO:0016020">
    <property type="term" value="C:membrane"/>
    <property type="evidence" value="ECO:0007669"/>
    <property type="project" value="UniProtKB-SubCell"/>
</dbReference>
<dbReference type="InterPro" id="IPR023353">
    <property type="entry name" value="LemA-like_dom_sf"/>
</dbReference>
<dbReference type="InterPro" id="IPR007156">
    <property type="entry name" value="MamQ_LemA"/>
</dbReference>
<accession>A0A7X0IHC2</accession>
<evidence type="ECO:0000256" key="5">
    <source>
        <dbReference type="ARBA" id="ARBA00023136"/>
    </source>
</evidence>